<accession>S8FVT8</accession>
<feature type="compositionally biased region" description="Low complexity" evidence="1">
    <location>
        <begin position="1"/>
        <end position="10"/>
    </location>
</feature>
<dbReference type="EMBL" id="KE504136">
    <property type="protein sequence ID" value="EPT02370.1"/>
    <property type="molecule type" value="Genomic_DNA"/>
</dbReference>
<evidence type="ECO:0000313" key="3">
    <source>
        <dbReference type="EMBL" id="EPT02370.1"/>
    </source>
</evidence>
<gene>
    <name evidence="3" type="ORF">FOMPIDRAFT_1160535</name>
</gene>
<dbReference type="OrthoDB" id="3036049at2759"/>
<dbReference type="HOGENOM" id="CLU_033082_3_0_1"/>
<organism evidence="3 4">
    <name type="scientific">Fomitopsis schrenkii</name>
    <name type="common">Brown rot fungus</name>
    <dbReference type="NCBI Taxonomy" id="2126942"/>
    <lineage>
        <taxon>Eukaryota</taxon>
        <taxon>Fungi</taxon>
        <taxon>Dikarya</taxon>
        <taxon>Basidiomycota</taxon>
        <taxon>Agaricomycotina</taxon>
        <taxon>Agaricomycetes</taxon>
        <taxon>Polyporales</taxon>
        <taxon>Fomitopsis</taxon>
    </lineage>
</organism>
<dbReference type="InterPro" id="IPR000210">
    <property type="entry name" value="BTB/POZ_dom"/>
</dbReference>
<protein>
    <recommendedName>
        <fullName evidence="2">BTB domain-containing protein</fullName>
    </recommendedName>
</protein>
<keyword evidence="4" id="KW-1185">Reference proteome</keyword>
<sequence>MSAPSDSSSKPPRKRSRKDSTASSQPQESAALPFTPDETYWYRDGNIVIVAQDVGFRVFKSLLAEASEVFRDMFSVPTPASDVPRVDESDGATPYSIVHVSDTADEFRSLLTILLHGRRYFFHDTDLPFDDLANSIRLAHKYVIQDVLEGLLHELENLYPTEFEPWKVDGPFEESADAIVAVNLARLTNTPSILPSALYLCCQLDIDKLWEGRTRRDGAVDTLSAGDLKRCVVGKVKLATRNIRIVEETFEPAVSRCCTASPSSRCEATLRELKEQLVSHAYSKEDETDALASWKNFITETGDRLLCSSCVRNCIEREKSSREDLWDQLSRLMGLDKK</sequence>
<proteinExistence type="predicted"/>
<dbReference type="InParanoid" id="S8FVT8"/>
<dbReference type="AlphaFoldDB" id="S8FVT8"/>
<dbReference type="Proteomes" id="UP000015241">
    <property type="component" value="Unassembled WGS sequence"/>
</dbReference>
<dbReference type="SUPFAM" id="SSF54695">
    <property type="entry name" value="POZ domain"/>
    <property type="match status" value="1"/>
</dbReference>
<dbReference type="InterPro" id="IPR011333">
    <property type="entry name" value="SKP1/BTB/POZ_sf"/>
</dbReference>
<reference evidence="3 4" key="1">
    <citation type="journal article" date="2012" name="Science">
        <title>The Paleozoic origin of enzymatic lignin decomposition reconstructed from 31 fungal genomes.</title>
        <authorList>
            <person name="Floudas D."/>
            <person name="Binder M."/>
            <person name="Riley R."/>
            <person name="Barry K."/>
            <person name="Blanchette R.A."/>
            <person name="Henrissat B."/>
            <person name="Martinez A.T."/>
            <person name="Otillar R."/>
            <person name="Spatafora J.W."/>
            <person name="Yadav J.S."/>
            <person name="Aerts A."/>
            <person name="Benoit I."/>
            <person name="Boyd A."/>
            <person name="Carlson A."/>
            <person name="Copeland A."/>
            <person name="Coutinho P.M."/>
            <person name="de Vries R.P."/>
            <person name="Ferreira P."/>
            <person name="Findley K."/>
            <person name="Foster B."/>
            <person name="Gaskell J."/>
            <person name="Glotzer D."/>
            <person name="Gorecki P."/>
            <person name="Heitman J."/>
            <person name="Hesse C."/>
            <person name="Hori C."/>
            <person name="Igarashi K."/>
            <person name="Jurgens J.A."/>
            <person name="Kallen N."/>
            <person name="Kersten P."/>
            <person name="Kohler A."/>
            <person name="Kuees U."/>
            <person name="Kumar T.K.A."/>
            <person name="Kuo A."/>
            <person name="LaButti K."/>
            <person name="Larrondo L.F."/>
            <person name="Lindquist E."/>
            <person name="Ling A."/>
            <person name="Lombard V."/>
            <person name="Lucas S."/>
            <person name="Lundell T."/>
            <person name="Martin R."/>
            <person name="McLaughlin D.J."/>
            <person name="Morgenstern I."/>
            <person name="Morin E."/>
            <person name="Murat C."/>
            <person name="Nagy L.G."/>
            <person name="Nolan M."/>
            <person name="Ohm R.A."/>
            <person name="Patyshakuliyeva A."/>
            <person name="Rokas A."/>
            <person name="Ruiz-Duenas F.J."/>
            <person name="Sabat G."/>
            <person name="Salamov A."/>
            <person name="Samejima M."/>
            <person name="Schmutz J."/>
            <person name="Slot J.C."/>
            <person name="St John F."/>
            <person name="Stenlid J."/>
            <person name="Sun H."/>
            <person name="Sun S."/>
            <person name="Syed K."/>
            <person name="Tsang A."/>
            <person name="Wiebenga A."/>
            <person name="Young D."/>
            <person name="Pisabarro A."/>
            <person name="Eastwood D.C."/>
            <person name="Martin F."/>
            <person name="Cullen D."/>
            <person name="Grigoriev I.V."/>
            <person name="Hibbett D.S."/>
        </authorList>
    </citation>
    <scope>NUCLEOTIDE SEQUENCE</scope>
    <source>
        <strain evidence="4">FP-58527</strain>
    </source>
</reference>
<evidence type="ECO:0000256" key="1">
    <source>
        <dbReference type="SAM" id="MobiDB-lite"/>
    </source>
</evidence>
<evidence type="ECO:0000313" key="4">
    <source>
        <dbReference type="Proteomes" id="UP000015241"/>
    </source>
</evidence>
<feature type="region of interest" description="Disordered" evidence="1">
    <location>
        <begin position="1"/>
        <end position="31"/>
    </location>
</feature>
<dbReference type="Gene3D" id="3.30.710.10">
    <property type="entry name" value="Potassium Channel Kv1.1, Chain A"/>
    <property type="match status" value="1"/>
</dbReference>
<dbReference type="PROSITE" id="PS50097">
    <property type="entry name" value="BTB"/>
    <property type="match status" value="1"/>
</dbReference>
<evidence type="ECO:0000259" key="2">
    <source>
        <dbReference type="PROSITE" id="PS50097"/>
    </source>
</evidence>
<name>S8FVT8_FOMSC</name>
<feature type="domain" description="BTB" evidence="2">
    <location>
        <begin position="45"/>
        <end position="118"/>
    </location>
</feature>
<dbReference type="CDD" id="cd18186">
    <property type="entry name" value="BTB_POZ_ZBTB_KLHL-like"/>
    <property type="match status" value="1"/>
</dbReference>